<feature type="region of interest" description="Disordered" evidence="1">
    <location>
        <begin position="67"/>
        <end position="103"/>
    </location>
</feature>
<feature type="compositionally biased region" description="Low complexity" evidence="1">
    <location>
        <begin position="67"/>
        <end position="79"/>
    </location>
</feature>
<dbReference type="Proteomes" id="UP000655208">
    <property type="component" value="Unassembled WGS sequence"/>
</dbReference>
<comment type="caution">
    <text evidence="2">The sequence shown here is derived from an EMBL/GenBank/DDBJ whole genome shotgun (WGS) entry which is preliminary data.</text>
</comment>
<organism evidence="2 3">
    <name type="scientific">Nakamurella endophytica</name>
    <dbReference type="NCBI Taxonomy" id="1748367"/>
    <lineage>
        <taxon>Bacteria</taxon>
        <taxon>Bacillati</taxon>
        <taxon>Actinomycetota</taxon>
        <taxon>Actinomycetes</taxon>
        <taxon>Nakamurellales</taxon>
        <taxon>Nakamurellaceae</taxon>
        <taxon>Nakamurella</taxon>
    </lineage>
</organism>
<dbReference type="EMBL" id="BMNA01000001">
    <property type="protein sequence ID" value="GGL89025.1"/>
    <property type="molecule type" value="Genomic_DNA"/>
</dbReference>
<reference evidence="2" key="2">
    <citation type="submission" date="2020-09" db="EMBL/GenBank/DDBJ databases">
        <authorList>
            <person name="Sun Q."/>
            <person name="Zhou Y."/>
        </authorList>
    </citation>
    <scope>NUCLEOTIDE SEQUENCE</scope>
    <source>
        <strain evidence="2">CGMCC 4.7308</strain>
    </source>
</reference>
<evidence type="ECO:0000313" key="2">
    <source>
        <dbReference type="EMBL" id="GGL89025.1"/>
    </source>
</evidence>
<evidence type="ECO:0000256" key="1">
    <source>
        <dbReference type="SAM" id="MobiDB-lite"/>
    </source>
</evidence>
<reference evidence="2" key="1">
    <citation type="journal article" date="2014" name="Int. J. Syst. Evol. Microbiol.">
        <title>Complete genome sequence of Corynebacterium casei LMG S-19264T (=DSM 44701T), isolated from a smear-ripened cheese.</title>
        <authorList>
            <consortium name="US DOE Joint Genome Institute (JGI-PGF)"/>
            <person name="Walter F."/>
            <person name="Albersmeier A."/>
            <person name="Kalinowski J."/>
            <person name="Ruckert C."/>
        </authorList>
    </citation>
    <scope>NUCLEOTIDE SEQUENCE</scope>
    <source>
        <strain evidence="2">CGMCC 4.7308</strain>
    </source>
</reference>
<proteinExistence type="predicted"/>
<feature type="region of interest" description="Disordered" evidence="1">
    <location>
        <begin position="1"/>
        <end position="38"/>
    </location>
</feature>
<evidence type="ECO:0000313" key="3">
    <source>
        <dbReference type="Proteomes" id="UP000655208"/>
    </source>
</evidence>
<gene>
    <name evidence="2" type="ORF">GCM10011594_05850</name>
</gene>
<feature type="compositionally biased region" description="Low complexity" evidence="1">
    <location>
        <begin position="1"/>
        <end position="18"/>
    </location>
</feature>
<sequence>MHRPGAAFQIADAAPQAGSGTKHRFLLHDPRPVTTRPPAVRISVRWPAITGGQEFDAAPVPDWPARLAAAARPRSGPGRARPPVPEEGAAVGPEVNPGHGSAR</sequence>
<dbReference type="AlphaFoldDB" id="A0A917SNX8"/>
<accession>A0A917SNX8</accession>
<protein>
    <submittedName>
        <fullName evidence="2">Uncharacterized protein</fullName>
    </submittedName>
</protein>
<name>A0A917SNX8_9ACTN</name>
<keyword evidence="3" id="KW-1185">Reference proteome</keyword>